<dbReference type="PROSITE" id="PS50305">
    <property type="entry name" value="SIRTUIN"/>
    <property type="match status" value="1"/>
</dbReference>
<feature type="binding site" evidence="4">
    <location>
        <position position="163"/>
    </location>
    <ligand>
        <name>Zn(2+)</name>
        <dbReference type="ChEBI" id="CHEBI:29105"/>
    </ligand>
</feature>
<dbReference type="CDD" id="cd01407">
    <property type="entry name" value="SIR2-fam"/>
    <property type="match status" value="1"/>
</dbReference>
<keyword evidence="6" id="KW-0378">Hydrolase</keyword>
<feature type="active site" description="Proton acceptor" evidence="4">
    <location>
        <position position="125"/>
    </location>
</feature>
<dbReference type="RefSeq" id="WP_307016277.1">
    <property type="nucleotide sequence ID" value="NZ_JAUANV010000017.1"/>
</dbReference>
<dbReference type="Gene3D" id="3.40.50.1220">
    <property type="entry name" value="TPP-binding domain"/>
    <property type="match status" value="1"/>
</dbReference>
<accession>A0ABT9XIV2</accession>
<keyword evidence="2" id="KW-0808">Transferase</keyword>
<evidence type="ECO:0000256" key="1">
    <source>
        <dbReference type="ARBA" id="ARBA00012928"/>
    </source>
</evidence>
<organism evidence="6 7">
    <name type="scientific">Alicyclobacillus cycloheptanicus</name>
    <dbReference type="NCBI Taxonomy" id="1457"/>
    <lineage>
        <taxon>Bacteria</taxon>
        <taxon>Bacillati</taxon>
        <taxon>Bacillota</taxon>
        <taxon>Bacilli</taxon>
        <taxon>Bacillales</taxon>
        <taxon>Alicyclobacillaceae</taxon>
        <taxon>Alicyclobacillus</taxon>
    </lineage>
</organism>
<evidence type="ECO:0000256" key="4">
    <source>
        <dbReference type="PROSITE-ProRule" id="PRU00236"/>
    </source>
</evidence>
<comment type="caution">
    <text evidence="6">The sequence shown here is derived from an EMBL/GenBank/DDBJ whole genome shotgun (WGS) entry which is preliminary data.</text>
</comment>
<dbReference type="InterPro" id="IPR050134">
    <property type="entry name" value="NAD-dep_sirtuin_deacylases"/>
</dbReference>
<gene>
    <name evidence="6" type="ORF">J2S03_002102</name>
</gene>
<dbReference type="Proteomes" id="UP001232973">
    <property type="component" value="Unassembled WGS sequence"/>
</dbReference>
<feature type="binding site" evidence="4">
    <location>
        <position position="136"/>
    </location>
    <ligand>
        <name>Zn(2+)</name>
        <dbReference type="ChEBI" id="CHEBI:29105"/>
    </ligand>
</feature>
<dbReference type="Pfam" id="PF02146">
    <property type="entry name" value="SIR2"/>
    <property type="match status" value="1"/>
</dbReference>
<dbReference type="EMBL" id="JAUSTP010000016">
    <property type="protein sequence ID" value="MDQ0190238.1"/>
    <property type="molecule type" value="Genomic_DNA"/>
</dbReference>
<proteinExistence type="predicted"/>
<evidence type="ECO:0000256" key="2">
    <source>
        <dbReference type="ARBA" id="ARBA00022679"/>
    </source>
</evidence>
<dbReference type="PANTHER" id="PTHR11085">
    <property type="entry name" value="NAD-DEPENDENT PROTEIN DEACYLASE SIRTUIN-5, MITOCHONDRIAL-RELATED"/>
    <property type="match status" value="1"/>
</dbReference>
<keyword evidence="4" id="KW-0862">Zinc</keyword>
<feature type="binding site" evidence="4">
    <location>
        <position position="153"/>
    </location>
    <ligand>
        <name>Zn(2+)</name>
        <dbReference type="ChEBI" id="CHEBI:29105"/>
    </ligand>
</feature>
<reference evidence="6 7" key="1">
    <citation type="submission" date="2023-07" db="EMBL/GenBank/DDBJ databases">
        <title>Genomic Encyclopedia of Type Strains, Phase IV (KMG-IV): sequencing the most valuable type-strain genomes for metagenomic binning, comparative biology and taxonomic classification.</title>
        <authorList>
            <person name="Goeker M."/>
        </authorList>
    </citation>
    <scope>NUCLEOTIDE SEQUENCE [LARGE SCALE GENOMIC DNA]</scope>
    <source>
        <strain evidence="6 7">DSM 4006</strain>
    </source>
</reference>
<dbReference type="SUPFAM" id="SSF52467">
    <property type="entry name" value="DHS-like NAD/FAD-binding domain"/>
    <property type="match status" value="1"/>
</dbReference>
<sequence>MSPVTEAALQALKQAIENSYRITVLSGAGMSTESGIPDFRSPGGIWEDEAAMQAMTHSFWRDCPEQFWPKFKAVFMNPVYLNAKPNAGHRALALMEAQGREVTVLTQNVDGLHREAGNSRVYEMHGSIRSAVCPDCRTRYDLDYVLAQDVPRCSFISMKGVACEAILQPDVVLFEQEVRYLGEALRAVRTCDLLLVLGTSLTVYPVADLPRYLNRDRAKLVIINLEETDEDGRADLVIHGKVGEVLERVMG</sequence>
<dbReference type="PANTHER" id="PTHR11085:SF4">
    <property type="entry name" value="NAD-DEPENDENT PROTEIN DEACYLASE"/>
    <property type="match status" value="1"/>
</dbReference>
<keyword evidence="7" id="KW-1185">Reference proteome</keyword>
<name>A0ABT9XIV2_9BACL</name>
<dbReference type="Gene3D" id="3.30.1600.10">
    <property type="entry name" value="SIR2/SIRT2 'Small Domain"/>
    <property type="match status" value="1"/>
</dbReference>
<protein>
    <recommendedName>
        <fullName evidence="1">protein acetyllysine N-acetyltransferase</fullName>
        <ecNumber evidence="1">2.3.1.286</ecNumber>
    </recommendedName>
</protein>
<dbReference type="GO" id="GO:0016787">
    <property type="term" value="F:hydrolase activity"/>
    <property type="evidence" value="ECO:0007669"/>
    <property type="project" value="UniProtKB-KW"/>
</dbReference>
<evidence type="ECO:0000259" key="5">
    <source>
        <dbReference type="PROSITE" id="PS50305"/>
    </source>
</evidence>
<evidence type="ECO:0000256" key="3">
    <source>
        <dbReference type="ARBA" id="ARBA00023027"/>
    </source>
</evidence>
<dbReference type="EC" id="2.3.1.286" evidence="1"/>
<keyword evidence="3" id="KW-0520">NAD</keyword>
<dbReference type="InterPro" id="IPR029035">
    <property type="entry name" value="DHS-like_NAD/FAD-binding_dom"/>
</dbReference>
<dbReference type="InterPro" id="IPR026590">
    <property type="entry name" value="Ssirtuin_cat_dom"/>
</dbReference>
<evidence type="ECO:0000313" key="7">
    <source>
        <dbReference type="Proteomes" id="UP001232973"/>
    </source>
</evidence>
<feature type="binding site" evidence="4">
    <location>
        <position position="133"/>
    </location>
    <ligand>
        <name>Zn(2+)</name>
        <dbReference type="ChEBI" id="CHEBI:29105"/>
    </ligand>
</feature>
<dbReference type="InterPro" id="IPR026591">
    <property type="entry name" value="Sirtuin_cat_small_dom_sf"/>
</dbReference>
<dbReference type="NCBIfam" id="NF001754">
    <property type="entry name" value="PRK00481.1-4"/>
    <property type="match status" value="1"/>
</dbReference>
<keyword evidence="4" id="KW-0479">Metal-binding</keyword>
<dbReference type="InterPro" id="IPR003000">
    <property type="entry name" value="Sirtuin"/>
</dbReference>
<evidence type="ECO:0000313" key="6">
    <source>
        <dbReference type="EMBL" id="MDQ0190238.1"/>
    </source>
</evidence>
<feature type="domain" description="Deacetylase sirtuin-type" evidence="5">
    <location>
        <begin position="1"/>
        <end position="251"/>
    </location>
</feature>